<organism evidence="1 2">
    <name type="scientific">Gossypium raimondii</name>
    <name type="common">Peruvian cotton</name>
    <name type="synonym">Gossypium klotzschianum subsp. raimondii</name>
    <dbReference type="NCBI Taxonomy" id="29730"/>
    <lineage>
        <taxon>Eukaryota</taxon>
        <taxon>Viridiplantae</taxon>
        <taxon>Streptophyta</taxon>
        <taxon>Embryophyta</taxon>
        <taxon>Tracheophyta</taxon>
        <taxon>Spermatophyta</taxon>
        <taxon>Magnoliopsida</taxon>
        <taxon>eudicotyledons</taxon>
        <taxon>Gunneridae</taxon>
        <taxon>Pentapetalae</taxon>
        <taxon>rosids</taxon>
        <taxon>malvids</taxon>
        <taxon>Malvales</taxon>
        <taxon>Malvaceae</taxon>
        <taxon>Malvoideae</taxon>
        <taxon>Gossypium</taxon>
    </lineage>
</organism>
<comment type="caution">
    <text evidence="1">The sequence shown here is derived from an EMBL/GenBank/DDBJ whole genome shotgun (WGS) entry which is preliminary data.</text>
</comment>
<evidence type="ECO:0000313" key="1">
    <source>
        <dbReference type="EMBL" id="MBA0603307.1"/>
    </source>
</evidence>
<protein>
    <submittedName>
        <fullName evidence="1">Uncharacterized protein</fullName>
    </submittedName>
</protein>
<proteinExistence type="predicted"/>
<dbReference type="AlphaFoldDB" id="A0A7J8QP03"/>
<accession>A0A7J8QP03</accession>
<dbReference type="EMBL" id="JABEZZ010000013">
    <property type="protein sequence ID" value="MBA0603307.1"/>
    <property type="molecule type" value="Genomic_DNA"/>
</dbReference>
<sequence>MCCLQGEFLLRFLKTFIRDSLGLMAEQYFQPFLMA</sequence>
<gene>
    <name evidence="1" type="ORF">Gorai_003457</name>
</gene>
<evidence type="ECO:0000313" key="2">
    <source>
        <dbReference type="Proteomes" id="UP000593578"/>
    </source>
</evidence>
<dbReference type="Proteomes" id="UP000593578">
    <property type="component" value="Unassembled WGS sequence"/>
</dbReference>
<name>A0A7J8QP03_GOSRA</name>
<reference evidence="1 2" key="1">
    <citation type="journal article" date="2019" name="Genome Biol. Evol.">
        <title>Insights into the evolution of the New World diploid cottons (Gossypium, subgenus Houzingenia) based on genome sequencing.</title>
        <authorList>
            <person name="Grover C.E."/>
            <person name="Arick M.A. 2nd"/>
            <person name="Thrash A."/>
            <person name="Conover J.L."/>
            <person name="Sanders W.S."/>
            <person name="Peterson D.G."/>
            <person name="Frelichowski J.E."/>
            <person name="Scheffler J.A."/>
            <person name="Scheffler B.E."/>
            <person name="Wendel J.F."/>
        </authorList>
    </citation>
    <scope>NUCLEOTIDE SEQUENCE [LARGE SCALE GENOMIC DNA]</scope>
    <source>
        <strain evidence="1">8</strain>
        <tissue evidence="1">Leaf</tissue>
    </source>
</reference>